<organism evidence="1 2">
    <name type="scientific">Pyropia yezoensis</name>
    <name type="common">Susabi-nori</name>
    <name type="synonym">Porphyra yezoensis</name>
    <dbReference type="NCBI Taxonomy" id="2788"/>
    <lineage>
        <taxon>Eukaryota</taxon>
        <taxon>Rhodophyta</taxon>
        <taxon>Bangiophyceae</taxon>
        <taxon>Bangiales</taxon>
        <taxon>Bangiaceae</taxon>
        <taxon>Pyropia</taxon>
    </lineage>
</organism>
<dbReference type="EMBL" id="CM020620">
    <property type="protein sequence ID" value="KAK1870089.1"/>
    <property type="molecule type" value="Genomic_DNA"/>
</dbReference>
<reference evidence="1" key="1">
    <citation type="submission" date="2019-11" db="EMBL/GenBank/DDBJ databases">
        <title>Nori genome reveals adaptations in red seaweeds to the harsh intertidal environment.</title>
        <authorList>
            <person name="Wang D."/>
            <person name="Mao Y."/>
        </authorList>
    </citation>
    <scope>NUCLEOTIDE SEQUENCE</scope>
    <source>
        <tissue evidence="1">Gametophyte</tissue>
    </source>
</reference>
<accession>A0ACC3CJ37</accession>
<protein>
    <submittedName>
        <fullName evidence="1">Uncharacterized protein</fullName>
    </submittedName>
</protein>
<keyword evidence="2" id="KW-1185">Reference proteome</keyword>
<evidence type="ECO:0000313" key="1">
    <source>
        <dbReference type="EMBL" id="KAK1870089.1"/>
    </source>
</evidence>
<dbReference type="Proteomes" id="UP000798662">
    <property type="component" value="Chromosome 3"/>
</dbReference>
<name>A0ACC3CJ37_PYRYE</name>
<gene>
    <name evidence="1" type="ORF">I4F81_012551</name>
</gene>
<evidence type="ECO:0000313" key="2">
    <source>
        <dbReference type="Proteomes" id="UP000798662"/>
    </source>
</evidence>
<sequence>MCAHVCTWFSFSTPLRTSCSPTPTRSRRLSPPTAPSLTPNAFPPRATHSTPAPPTTPPPPAGKPARVGGRPPLVPFSPLRLRRLLGPPGRPHHGRQPPGQGGARAARGRPPGAGGQAQDDAGVACAGAQGGQPQAGGAAPKAGAQVSGGRREEGAGGGGGGARTSFVGMGDGGCWRRRFAAGLSPCLCELPSFLTPTAFSPCPSRVPPAVLWWPPAGGVSDAMEGRRAVEVVWNERLGGGWMAV</sequence>
<comment type="caution">
    <text evidence="1">The sequence shown here is derived from an EMBL/GenBank/DDBJ whole genome shotgun (WGS) entry which is preliminary data.</text>
</comment>
<proteinExistence type="predicted"/>